<name>U4U3C4_DENPD</name>
<feature type="chain" id="PRO_5004655888" evidence="1">
    <location>
        <begin position="24"/>
        <end position="85"/>
    </location>
</feature>
<reference evidence="2 3" key="1">
    <citation type="journal article" date="2013" name="Genome Biol.">
        <title>Draft genome of the mountain pine beetle, Dendroctonus ponderosae Hopkins, a major forest pest.</title>
        <authorList>
            <person name="Keeling C.I."/>
            <person name="Yuen M.M."/>
            <person name="Liao N.Y."/>
            <person name="Docking T.R."/>
            <person name="Chan S.K."/>
            <person name="Taylor G.A."/>
            <person name="Palmquist D.L."/>
            <person name="Jackman S.D."/>
            <person name="Nguyen A."/>
            <person name="Li M."/>
            <person name="Henderson H."/>
            <person name="Janes J.K."/>
            <person name="Zhao Y."/>
            <person name="Pandoh P."/>
            <person name="Moore R."/>
            <person name="Sperling F.A."/>
            <person name="Huber D.P."/>
            <person name="Birol I."/>
            <person name="Jones S.J."/>
            <person name="Bohlmann J."/>
        </authorList>
    </citation>
    <scope>NUCLEOTIDE SEQUENCE</scope>
</reference>
<evidence type="ECO:0000313" key="3">
    <source>
        <dbReference type="Proteomes" id="UP000030742"/>
    </source>
</evidence>
<feature type="signal peptide" evidence="1">
    <location>
        <begin position="1"/>
        <end position="23"/>
    </location>
</feature>
<dbReference type="EMBL" id="KB631581">
    <property type="protein sequence ID" value="ERL84485.1"/>
    <property type="molecule type" value="Genomic_DNA"/>
</dbReference>
<dbReference type="Proteomes" id="UP000030742">
    <property type="component" value="Unassembled WGS sequence"/>
</dbReference>
<evidence type="ECO:0000256" key="1">
    <source>
        <dbReference type="SAM" id="SignalP"/>
    </source>
</evidence>
<dbReference type="AlphaFoldDB" id="U4U3C4"/>
<keyword evidence="1" id="KW-0732">Signal</keyword>
<accession>U4U3C4</accession>
<protein>
    <submittedName>
        <fullName evidence="2">Uncharacterized protein</fullName>
    </submittedName>
</protein>
<gene>
    <name evidence="2" type="ORF">D910_01916</name>
</gene>
<sequence>MASKLALLGLLVTILVISHGLLAEKVPYHQFINMKPQHPNVIQYGVPGGPYINNWLHSLNCPMGTKYIRGICRRVFYDNIKTISC</sequence>
<organism evidence="2 3">
    <name type="scientific">Dendroctonus ponderosae</name>
    <name type="common">Mountain pine beetle</name>
    <dbReference type="NCBI Taxonomy" id="77166"/>
    <lineage>
        <taxon>Eukaryota</taxon>
        <taxon>Metazoa</taxon>
        <taxon>Ecdysozoa</taxon>
        <taxon>Arthropoda</taxon>
        <taxon>Hexapoda</taxon>
        <taxon>Insecta</taxon>
        <taxon>Pterygota</taxon>
        <taxon>Neoptera</taxon>
        <taxon>Endopterygota</taxon>
        <taxon>Coleoptera</taxon>
        <taxon>Polyphaga</taxon>
        <taxon>Cucujiformia</taxon>
        <taxon>Curculionidae</taxon>
        <taxon>Scolytinae</taxon>
        <taxon>Dendroctonus</taxon>
    </lineage>
</organism>
<proteinExistence type="predicted"/>
<evidence type="ECO:0000313" key="2">
    <source>
        <dbReference type="EMBL" id="ERL84485.1"/>
    </source>
</evidence>